<gene>
    <name evidence="9" type="ORF">H5R63_04515</name>
</gene>
<dbReference type="EMBL" id="JACIUY010000049">
    <property type="protein sequence ID" value="MBB1086055.1"/>
    <property type="molecule type" value="Genomic_DNA"/>
</dbReference>
<reference evidence="9 10" key="1">
    <citation type="submission" date="2020-07" db="EMBL/GenBank/DDBJ databases">
        <title>Description of Limosilactobacillus balticus sp. nov., Limosilactobacillus agrestis sp. nov., Limosilactobacillus albertensis sp. nov., Limosilactobacillus rudii sp. nov., Limosilactobacillus fastidiosus sp. nov., five novel Limosilactobacillus species isolated from the vertebrate gastrointestinal tract, and proposal of 6 subspecies of Limosilactobacillus reuteri adapted to the gastrointestinal tract of specific vertebrate hosts.</title>
        <authorList>
            <person name="Li F."/>
            <person name="Cheng C."/>
            <person name="Zheng J."/>
            <person name="Quevedo R.M."/>
            <person name="Li J."/>
            <person name="Roos S."/>
            <person name="Gaenzle M.G."/>
            <person name="Walter J."/>
        </authorList>
    </citation>
    <scope>NUCLEOTIDE SEQUENCE [LARGE SCALE GENOMIC DNA]</scope>
    <source>
        <strain evidence="9 10">WF-MA3-C</strain>
    </source>
</reference>
<evidence type="ECO:0000256" key="6">
    <source>
        <dbReference type="SAM" id="MobiDB-lite"/>
    </source>
</evidence>
<feature type="compositionally biased region" description="Polar residues" evidence="6">
    <location>
        <begin position="155"/>
        <end position="170"/>
    </location>
</feature>
<dbReference type="RefSeq" id="WP_182580939.1">
    <property type="nucleotide sequence ID" value="NZ_JACIUY010000049.1"/>
</dbReference>
<evidence type="ECO:0000256" key="5">
    <source>
        <dbReference type="ARBA" id="ARBA00023136"/>
    </source>
</evidence>
<dbReference type="InterPro" id="IPR003856">
    <property type="entry name" value="LPS_length_determ_N"/>
</dbReference>
<evidence type="ECO:0000256" key="1">
    <source>
        <dbReference type="ARBA" id="ARBA00004651"/>
    </source>
</evidence>
<feature type="transmembrane region" description="Helical" evidence="7">
    <location>
        <begin position="14"/>
        <end position="36"/>
    </location>
</feature>
<keyword evidence="3 7" id="KW-0812">Transmembrane</keyword>
<sequence length="204" mass="22421">MNNKIKTNDIYKTVIKNCVLIIAFTIVFGAFGYFYAQHKQSTVYSTTQNVIINHSYNGESANDEVQADLNLTKTYKEVIESDDIIKEAREYLPSKLQKKYSVKDIARMTSAQVIPATTMIEISTNASSASTSAKLTNAVVRAAEKEVPSKIPSGSIKSVSKSTKNDAKSITSPSRKKYTVLGLAVGFLLGMVISFSITTWTKLI</sequence>
<evidence type="ECO:0000256" key="3">
    <source>
        <dbReference type="ARBA" id="ARBA00022692"/>
    </source>
</evidence>
<evidence type="ECO:0000256" key="7">
    <source>
        <dbReference type="SAM" id="Phobius"/>
    </source>
</evidence>
<dbReference type="Pfam" id="PF02706">
    <property type="entry name" value="Wzz"/>
    <property type="match status" value="1"/>
</dbReference>
<feature type="transmembrane region" description="Helical" evidence="7">
    <location>
        <begin position="178"/>
        <end position="200"/>
    </location>
</feature>
<feature type="domain" description="Polysaccharide chain length determinant N-terminal" evidence="8">
    <location>
        <begin position="9"/>
        <end position="88"/>
    </location>
</feature>
<protein>
    <submittedName>
        <fullName evidence="9">Lipopolysaccharide biosynthesis protein</fullName>
    </submittedName>
</protein>
<evidence type="ECO:0000313" key="10">
    <source>
        <dbReference type="Proteomes" id="UP000518255"/>
    </source>
</evidence>
<dbReference type="Proteomes" id="UP000518255">
    <property type="component" value="Unassembled WGS sequence"/>
</dbReference>
<keyword evidence="5 7" id="KW-0472">Membrane</keyword>
<proteinExistence type="predicted"/>
<organism evidence="9 10">
    <name type="scientific">Limosilactobacillus fastidiosus</name>
    <dbReference type="NCBI Taxonomy" id="2759855"/>
    <lineage>
        <taxon>Bacteria</taxon>
        <taxon>Bacillati</taxon>
        <taxon>Bacillota</taxon>
        <taxon>Bacilli</taxon>
        <taxon>Lactobacillales</taxon>
        <taxon>Lactobacillaceae</taxon>
        <taxon>Limosilactobacillus</taxon>
    </lineage>
</organism>
<dbReference type="GO" id="GO:0005886">
    <property type="term" value="C:plasma membrane"/>
    <property type="evidence" value="ECO:0007669"/>
    <property type="project" value="UniProtKB-SubCell"/>
</dbReference>
<comment type="caution">
    <text evidence="9">The sequence shown here is derived from an EMBL/GenBank/DDBJ whole genome shotgun (WGS) entry which is preliminary data.</text>
</comment>
<comment type="subcellular location">
    <subcellularLocation>
        <location evidence="1">Cell membrane</location>
        <topology evidence="1">Multi-pass membrane protein</topology>
    </subcellularLocation>
</comment>
<evidence type="ECO:0000256" key="4">
    <source>
        <dbReference type="ARBA" id="ARBA00022989"/>
    </source>
</evidence>
<keyword evidence="2" id="KW-1003">Cell membrane</keyword>
<dbReference type="AlphaFoldDB" id="A0A7W3YCB9"/>
<name>A0A7W3YCB9_9LACO</name>
<keyword evidence="4 7" id="KW-1133">Transmembrane helix</keyword>
<evidence type="ECO:0000256" key="2">
    <source>
        <dbReference type="ARBA" id="ARBA00022475"/>
    </source>
</evidence>
<evidence type="ECO:0000313" key="9">
    <source>
        <dbReference type="EMBL" id="MBB1086055.1"/>
    </source>
</evidence>
<evidence type="ECO:0000259" key="8">
    <source>
        <dbReference type="Pfam" id="PF02706"/>
    </source>
</evidence>
<feature type="region of interest" description="Disordered" evidence="6">
    <location>
        <begin position="151"/>
        <end position="170"/>
    </location>
</feature>
<accession>A0A7W3YCB9</accession>